<evidence type="ECO:0000313" key="2">
    <source>
        <dbReference type="EMBL" id="OWT43351.1"/>
    </source>
</evidence>
<protein>
    <submittedName>
        <fullName evidence="2">Uncharacterized protein</fullName>
    </submittedName>
</protein>
<dbReference type="AlphaFoldDB" id="A0A219ARG6"/>
<accession>A0A219ARG6</accession>
<dbReference type="RefSeq" id="XP_022285784.1">
    <property type="nucleotide sequence ID" value="XM_022429189.1"/>
</dbReference>
<evidence type="ECO:0000256" key="1">
    <source>
        <dbReference type="SAM" id="MobiDB-lite"/>
    </source>
</evidence>
<evidence type="ECO:0000313" key="3">
    <source>
        <dbReference type="Proteomes" id="UP000078397"/>
    </source>
</evidence>
<sequence>MIGCPVRARASRGHGSTYQSTGVSGGQVDRWSTCDGSIEQGVLDRLVSNLHHRRHKSTSWPRGIAHSIPPYIDLTLQAPQSPWSSRLFRKNFAPCVRRIIQLWLGLGIE</sequence>
<dbReference type="GeneID" id="33936444"/>
<reference evidence="2 3" key="1">
    <citation type="journal article" date="2016" name="PLoS Pathog.">
        <title>Biosynthesis of antibiotic leucinostatins in bio-control fungus Purpureocillium lilacinum and their inhibition on phytophthora revealed by genome mining.</title>
        <authorList>
            <person name="Wang G."/>
            <person name="Liu Z."/>
            <person name="Lin R."/>
            <person name="Li E."/>
            <person name="Mao Z."/>
            <person name="Ling J."/>
            <person name="Yang Y."/>
            <person name="Yin W.B."/>
            <person name="Xie B."/>
        </authorList>
    </citation>
    <scope>NUCLEOTIDE SEQUENCE [LARGE SCALE GENOMIC DNA]</scope>
    <source>
        <strain evidence="2">170</strain>
    </source>
</reference>
<feature type="region of interest" description="Disordered" evidence="1">
    <location>
        <begin position="1"/>
        <end position="27"/>
    </location>
</feature>
<comment type="caution">
    <text evidence="2">The sequence shown here is derived from an EMBL/GenBank/DDBJ whole genome shotgun (WGS) entry which is preliminary data.</text>
</comment>
<name>A0A219ARG6_METCM</name>
<keyword evidence="3" id="KW-1185">Reference proteome</keyword>
<dbReference type="KEGG" id="pchm:VFPPC_17486"/>
<dbReference type="EMBL" id="LSBJ02000002">
    <property type="protein sequence ID" value="OWT43351.1"/>
    <property type="molecule type" value="Genomic_DNA"/>
</dbReference>
<gene>
    <name evidence="2" type="ORF">VFPPC_17486</name>
</gene>
<organism evidence="2 3">
    <name type="scientific">Pochonia chlamydosporia 170</name>
    <dbReference type="NCBI Taxonomy" id="1380566"/>
    <lineage>
        <taxon>Eukaryota</taxon>
        <taxon>Fungi</taxon>
        <taxon>Dikarya</taxon>
        <taxon>Ascomycota</taxon>
        <taxon>Pezizomycotina</taxon>
        <taxon>Sordariomycetes</taxon>
        <taxon>Hypocreomycetidae</taxon>
        <taxon>Hypocreales</taxon>
        <taxon>Clavicipitaceae</taxon>
        <taxon>Pochonia</taxon>
    </lineage>
</organism>
<dbReference type="Proteomes" id="UP000078397">
    <property type="component" value="Unassembled WGS sequence"/>
</dbReference>
<proteinExistence type="predicted"/>